<keyword evidence="2" id="KW-0813">Transport</keyword>
<dbReference type="PROSITE" id="PS00211">
    <property type="entry name" value="ABC_TRANSPORTER_1"/>
    <property type="match status" value="1"/>
</dbReference>
<reference evidence="6 7" key="1">
    <citation type="submission" date="2008-11" db="EMBL/GenBank/DDBJ databases">
        <title>Draft genome sequence of Bacteroides pectinophilus (ATCC 43243).</title>
        <authorList>
            <person name="Sudarsanam P."/>
            <person name="Ley R."/>
            <person name="Guruge J."/>
            <person name="Turnbaugh P.J."/>
            <person name="Mahowald M."/>
            <person name="Liep D."/>
            <person name="Gordon J."/>
        </authorList>
    </citation>
    <scope>NUCLEOTIDE SEQUENCE [LARGE SCALE GENOMIC DNA]</scope>
    <source>
        <strain evidence="6 7">ATCC 43243</strain>
    </source>
</reference>
<dbReference type="HOGENOM" id="CLU_000604_1_22_9"/>
<protein>
    <recommendedName>
        <fullName evidence="5">ABC transporter domain-containing protein</fullName>
    </recommendedName>
</protein>
<dbReference type="AlphaFoldDB" id="B7AU03"/>
<keyword evidence="7" id="KW-1185">Reference proteome</keyword>
<dbReference type="GO" id="GO:0016887">
    <property type="term" value="F:ATP hydrolysis activity"/>
    <property type="evidence" value="ECO:0007669"/>
    <property type="project" value="InterPro"/>
</dbReference>
<dbReference type="GO" id="GO:0005524">
    <property type="term" value="F:ATP binding"/>
    <property type="evidence" value="ECO:0007669"/>
    <property type="project" value="UniProtKB-KW"/>
</dbReference>
<dbReference type="GO" id="GO:0098796">
    <property type="term" value="C:membrane protein complex"/>
    <property type="evidence" value="ECO:0007669"/>
    <property type="project" value="UniProtKB-ARBA"/>
</dbReference>
<dbReference type="InterPro" id="IPR027417">
    <property type="entry name" value="P-loop_NTPase"/>
</dbReference>
<sequence>METGLNTTFNISTNNEILTMKNIVKDYVMGEETSHVLKGIDLSVNEGEFLAILGPSGSGKSTLMNIIGCLDVPTSGEYILSGRTIADMDEKTLAHIRGREIGFIFQQFNLLPKQDALENVELPMIYAGVHEKERRERATVLLEKVGLGDKLHHFPNQMSGGQQQRVAIARAMANSPSILLADEPTGALDQNTGRQVMELFHDINSEGHTIIMITHDAKIASHASRIVRILDGNLEDGDLTDA</sequence>
<dbReference type="GO" id="GO:0022857">
    <property type="term" value="F:transmembrane transporter activity"/>
    <property type="evidence" value="ECO:0007669"/>
    <property type="project" value="UniProtKB-ARBA"/>
</dbReference>
<evidence type="ECO:0000256" key="2">
    <source>
        <dbReference type="ARBA" id="ARBA00022448"/>
    </source>
</evidence>
<dbReference type="InterPro" id="IPR003439">
    <property type="entry name" value="ABC_transporter-like_ATP-bd"/>
</dbReference>
<gene>
    <name evidence="6" type="ORF">BACPEC_01625</name>
</gene>
<dbReference type="EMBL" id="ABVQ01000036">
    <property type="protein sequence ID" value="EEC57137.1"/>
    <property type="molecule type" value="Genomic_DNA"/>
</dbReference>
<dbReference type="Pfam" id="PF00005">
    <property type="entry name" value="ABC_tran"/>
    <property type="match status" value="1"/>
</dbReference>
<dbReference type="PANTHER" id="PTHR42798">
    <property type="entry name" value="LIPOPROTEIN-RELEASING SYSTEM ATP-BINDING PROTEIN LOLD"/>
    <property type="match status" value="1"/>
</dbReference>
<dbReference type="Proteomes" id="UP000003136">
    <property type="component" value="Unassembled WGS sequence"/>
</dbReference>
<evidence type="ECO:0000259" key="5">
    <source>
        <dbReference type="PROSITE" id="PS50893"/>
    </source>
</evidence>
<dbReference type="PROSITE" id="PS50893">
    <property type="entry name" value="ABC_TRANSPORTER_2"/>
    <property type="match status" value="1"/>
</dbReference>
<dbReference type="eggNOG" id="COG1136">
    <property type="taxonomic scope" value="Bacteria"/>
</dbReference>
<dbReference type="Gene3D" id="3.40.50.300">
    <property type="entry name" value="P-loop containing nucleotide triphosphate hydrolases"/>
    <property type="match status" value="1"/>
</dbReference>
<dbReference type="InterPro" id="IPR003593">
    <property type="entry name" value="AAA+_ATPase"/>
</dbReference>
<keyword evidence="3" id="KW-0547">Nucleotide-binding</keyword>
<name>B7AU03_9FIRM</name>
<dbReference type="STRING" id="483218.BACPEC_01625"/>
<dbReference type="PANTHER" id="PTHR42798:SF6">
    <property type="entry name" value="CELL DIVISION ATP-BINDING PROTEIN FTSE"/>
    <property type="match status" value="1"/>
</dbReference>
<accession>B7AU03</accession>
<dbReference type="InterPro" id="IPR017871">
    <property type="entry name" value="ABC_transporter-like_CS"/>
</dbReference>
<feature type="domain" description="ABC transporter" evidence="5">
    <location>
        <begin position="18"/>
        <end position="242"/>
    </location>
</feature>
<organism evidence="6 7">
    <name type="scientific">[Bacteroides] pectinophilus ATCC 43243</name>
    <dbReference type="NCBI Taxonomy" id="483218"/>
    <lineage>
        <taxon>Bacteria</taxon>
        <taxon>Bacillati</taxon>
        <taxon>Bacillota</taxon>
        <taxon>Clostridia</taxon>
        <taxon>Eubacteriales</taxon>
    </lineage>
</organism>
<reference evidence="6 7" key="2">
    <citation type="submission" date="2008-11" db="EMBL/GenBank/DDBJ databases">
        <authorList>
            <person name="Fulton L."/>
            <person name="Clifton S."/>
            <person name="Fulton B."/>
            <person name="Xu J."/>
            <person name="Minx P."/>
            <person name="Pepin K.H."/>
            <person name="Johnson M."/>
            <person name="Bhonagiri V."/>
            <person name="Nash W.E."/>
            <person name="Mardis E.R."/>
            <person name="Wilson R.K."/>
        </authorList>
    </citation>
    <scope>NUCLEOTIDE SEQUENCE [LARGE SCALE GENOMIC DNA]</scope>
    <source>
        <strain evidence="6 7">ATCC 43243</strain>
    </source>
</reference>
<dbReference type="SUPFAM" id="SSF52540">
    <property type="entry name" value="P-loop containing nucleoside triphosphate hydrolases"/>
    <property type="match status" value="1"/>
</dbReference>
<evidence type="ECO:0000256" key="4">
    <source>
        <dbReference type="ARBA" id="ARBA00022840"/>
    </source>
</evidence>
<evidence type="ECO:0000256" key="1">
    <source>
        <dbReference type="ARBA" id="ARBA00005417"/>
    </source>
</evidence>
<dbReference type="FunFam" id="3.40.50.300:FF:000032">
    <property type="entry name" value="Export ABC transporter ATP-binding protein"/>
    <property type="match status" value="1"/>
</dbReference>
<keyword evidence="4" id="KW-0067">ATP-binding</keyword>
<proteinExistence type="inferred from homology"/>
<dbReference type="SMART" id="SM00382">
    <property type="entry name" value="AAA"/>
    <property type="match status" value="1"/>
</dbReference>
<dbReference type="CDD" id="cd03255">
    <property type="entry name" value="ABC_MJ0796_LolCDE_FtsE"/>
    <property type="match status" value="1"/>
</dbReference>
<evidence type="ECO:0000256" key="3">
    <source>
        <dbReference type="ARBA" id="ARBA00022741"/>
    </source>
</evidence>
<comment type="similarity">
    <text evidence="1">Belongs to the ABC transporter superfamily.</text>
</comment>
<evidence type="ECO:0000313" key="7">
    <source>
        <dbReference type="Proteomes" id="UP000003136"/>
    </source>
</evidence>
<dbReference type="InterPro" id="IPR017911">
    <property type="entry name" value="MacB-like_ATP-bd"/>
</dbReference>
<evidence type="ECO:0000313" key="6">
    <source>
        <dbReference type="EMBL" id="EEC57137.1"/>
    </source>
</evidence>